<keyword evidence="10" id="KW-1185">Reference proteome</keyword>
<keyword evidence="4 7" id="KW-0235">DNA replication</keyword>
<dbReference type="GO" id="GO:0003688">
    <property type="term" value="F:DNA replication origin binding"/>
    <property type="evidence" value="ECO:0007669"/>
    <property type="project" value="TreeGrafter"/>
</dbReference>
<evidence type="ECO:0000256" key="5">
    <source>
        <dbReference type="ARBA" id="ARBA00023242"/>
    </source>
</evidence>
<evidence type="ECO:0000313" key="9">
    <source>
        <dbReference type="EMBL" id="OBZ79444.1"/>
    </source>
</evidence>
<accession>A0A1C7MWJ2</accession>
<dbReference type="STRING" id="5627.A0A1C7MWJ2"/>
<dbReference type="Pfam" id="PF11719">
    <property type="entry name" value="Drc1-Sld2"/>
    <property type="match status" value="1"/>
</dbReference>
<comment type="subcellular location">
    <subcellularLocation>
        <location evidence="1 7">Nucleus</location>
    </subcellularLocation>
</comment>
<evidence type="ECO:0000256" key="1">
    <source>
        <dbReference type="ARBA" id="ARBA00004123"/>
    </source>
</evidence>
<evidence type="ECO:0000256" key="3">
    <source>
        <dbReference type="ARBA" id="ARBA00018363"/>
    </source>
</evidence>
<dbReference type="OMA" id="SDWEAHW"/>
<dbReference type="PANTHER" id="PTHR28124">
    <property type="entry name" value="DNA REPLICATION REGULATOR SLD2"/>
    <property type="match status" value="1"/>
</dbReference>
<name>A0A1C7MWJ2_GRIFR</name>
<feature type="compositionally biased region" description="Basic residues" evidence="8">
    <location>
        <begin position="79"/>
        <end position="90"/>
    </location>
</feature>
<gene>
    <name evidence="9" type="primary">SLD2</name>
    <name evidence="9" type="ORF">A0H81_00793</name>
</gene>
<dbReference type="OrthoDB" id="8775810at2759"/>
<feature type="region of interest" description="Disordered" evidence="8">
    <location>
        <begin position="449"/>
        <end position="474"/>
    </location>
</feature>
<feature type="region of interest" description="Disordered" evidence="8">
    <location>
        <begin position="237"/>
        <end position="436"/>
    </location>
</feature>
<evidence type="ECO:0000256" key="4">
    <source>
        <dbReference type="ARBA" id="ARBA00022705"/>
    </source>
</evidence>
<feature type="compositionally biased region" description="Low complexity" evidence="8">
    <location>
        <begin position="47"/>
        <end position="58"/>
    </location>
</feature>
<dbReference type="EMBL" id="LUGG01000001">
    <property type="protein sequence ID" value="OBZ79444.1"/>
    <property type="molecule type" value="Genomic_DNA"/>
</dbReference>
<dbReference type="GO" id="GO:1902977">
    <property type="term" value="P:mitotic DNA replication preinitiation complex assembly"/>
    <property type="evidence" value="ECO:0007669"/>
    <property type="project" value="TreeGrafter"/>
</dbReference>
<feature type="compositionally biased region" description="Acidic residues" evidence="8">
    <location>
        <begin position="423"/>
        <end position="432"/>
    </location>
</feature>
<feature type="compositionally biased region" description="Pro residues" evidence="8">
    <location>
        <begin position="59"/>
        <end position="68"/>
    </location>
</feature>
<feature type="region of interest" description="Disordered" evidence="8">
    <location>
        <begin position="44"/>
        <end position="149"/>
    </location>
</feature>
<comment type="caution">
    <text evidence="9">The sequence shown here is derived from an EMBL/GenBank/DDBJ whole genome shotgun (WGS) entry which is preliminary data.</text>
</comment>
<dbReference type="GO" id="GO:0031261">
    <property type="term" value="C:DNA replication preinitiation complex"/>
    <property type="evidence" value="ECO:0007669"/>
    <property type="project" value="TreeGrafter"/>
</dbReference>
<dbReference type="AlphaFoldDB" id="A0A1C7MWJ2"/>
<comment type="similarity">
    <text evidence="2 7">Belongs to the SLD2 family.</text>
</comment>
<reference evidence="9 10" key="1">
    <citation type="submission" date="2016-03" db="EMBL/GenBank/DDBJ databases">
        <title>Whole genome sequencing of Grifola frondosa 9006-11.</title>
        <authorList>
            <person name="Min B."/>
            <person name="Park H."/>
            <person name="Kim J.-G."/>
            <person name="Cho H."/>
            <person name="Oh Y.-L."/>
            <person name="Kong W.-S."/>
            <person name="Choi I.-G."/>
        </authorList>
    </citation>
    <scope>NUCLEOTIDE SEQUENCE [LARGE SCALE GENOMIC DNA]</scope>
    <source>
        <strain evidence="9 10">9006-11</strain>
    </source>
</reference>
<keyword evidence="5 7" id="KW-0539">Nucleus</keyword>
<feature type="compositionally biased region" description="Pro residues" evidence="8">
    <location>
        <begin position="123"/>
        <end position="133"/>
    </location>
</feature>
<dbReference type="GO" id="GO:0006270">
    <property type="term" value="P:DNA replication initiation"/>
    <property type="evidence" value="ECO:0007669"/>
    <property type="project" value="UniProtKB-UniRule"/>
</dbReference>
<feature type="compositionally biased region" description="Basic residues" evidence="8">
    <location>
        <begin position="292"/>
        <end position="301"/>
    </location>
</feature>
<evidence type="ECO:0000256" key="2">
    <source>
        <dbReference type="ARBA" id="ARBA00007276"/>
    </source>
</evidence>
<dbReference type="InterPro" id="IPR040203">
    <property type="entry name" value="Sld2"/>
</dbReference>
<dbReference type="PANTHER" id="PTHR28124:SF1">
    <property type="entry name" value="DNA REPLICATION REGULATOR SLD2"/>
    <property type="match status" value="1"/>
</dbReference>
<dbReference type="CDD" id="cd22289">
    <property type="entry name" value="RecQL4_SLD2_NTD"/>
    <property type="match status" value="1"/>
</dbReference>
<dbReference type="InterPro" id="IPR021110">
    <property type="entry name" value="DNA_rep_checkpnt_protein"/>
</dbReference>
<protein>
    <recommendedName>
        <fullName evidence="3 7">DNA replication regulator SLD2</fullName>
    </recommendedName>
</protein>
<dbReference type="Proteomes" id="UP000092993">
    <property type="component" value="Unassembled WGS sequence"/>
</dbReference>
<feature type="region of interest" description="Disordered" evidence="8">
    <location>
        <begin position="540"/>
        <end position="564"/>
    </location>
</feature>
<evidence type="ECO:0000313" key="10">
    <source>
        <dbReference type="Proteomes" id="UP000092993"/>
    </source>
</evidence>
<evidence type="ECO:0000256" key="7">
    <source>
        <dbReference type="RuleBase" id="RU367067"/>
    </source>
</evidence>
<keyword evidence="6 7" id="KW-0131">Cell cycle</keyword>
<dbReference type="GO" id="GO:0003697">
    <property type="term" value="F:single-stranded DNA binding"/>
    <property type="evidence" value="ECO:0007669"/>
    <property type="project" value="TreeGrafter"/>
</dbReference>
<feature type="region of interest" description="Disordered" evidence="8">
    <location>
        <begin position="189"/>
        <end position="222"/>
    </location>
</feature>
<evidence type="ECO:0000256" key="8">
    <source>
        <dbReference type="SAM" id="MobiDB-lite"/>
    </source>
</evidence>
<organism evidence="9 10">
    <name type="scientific">Grifola frondosa</name>
    <name type="common">Maitake</name>
    <name type="synonym">Polyporus frondosus</name>
    <dbReference type="NCBI Taxonomy" id="5627"/>
    <lineage>
        <taxon>Eukaryota</taxon>
        <taxon>Fungi</taxon>
        <taxon>Dikarya</taxon>
        <taxon>Basidiomycota</taxon>
        <taxon>Agaricomycotina</taxon>
        <taxon>Agaricomycetes</taxon>
        <taxon>Polyporales</taxon>
        <taxon>Grifolaceae</taxon>
        <taxon>Grifola</taxon>
    </lineage>
</organism>
<dbReference type="Gene3D" id="1.10.10.1460">
    <property type="match status" value="1"/>
</dbReference>
<sequence length="564" mass="61844">MELSSVRAEIKAWERDFKSRFGREPSVQEIKAQPAIASKYKRYKTLSKASASSSLSNPAPRPSTPPRSLPRQPASSLVHKARPNRSKHRDSIHASQRVLNLSRPNPFTTPTKAKSNTRVPRRTPSPDPFPPIQPLLLVRHPPIPAGDPAVTRARKRLRGEPVSPSPVKEKRARVAAHPAVTFPSFTTLLASPQHSDGDDDTAQAVETVLDNSPVKPPAGGKNFKLLFDDVLSQDAAKRPVNGALTRQKSVKAARGVFSEKIERSRALTPPSEDEDDWNMGPKLRALDTSTGRSRKNPRPPKKTINGKPGVPKALVPSKDDLWSEVGPSRGPFPKIPDSTDPGPGSDLVRPTHKRSLPDDQEGADEGLPNNINSFLRLPLLPPSPPPPDSHKPAMSKYADKGKGKAAAFSRKKAKLLQDAGGTQDDEDEESLDDDRTVVREIDRSAHVRTELRDADSDPEWGLRWGGARDPDDPLVIATAPVDPGNFEVDLPDDLQRILALSPGGSQRETQEGRVVRGLLYGSRETHYDPQKGGEIWEVGEEEEEVGETEGEWEDEPVPWEVGEL</sequence>
<dbReference type="GO" id="GO:0000727">
    <property type="term" value="P:double-strand break repair via break-induced replication"/>
    <property type="evidence" value="ECO:0007669"/>
    <property type="project" value="TreeGrafter"/>
</dbReference>
<comment type="function">
    <text evidence="7">Has a role in the initiation of DNA replication. Required at S-phase checkpoint.</text>
</comment>
<evidence type="ECO:0000256" key="6">
    <source>
        <dbReference type="ARBA" id="ARBA00023306"/>
    </source>
</evidence>
<feature type="region of interest" description="Disordered" evidence="8">
    <location>
        <begin position="156"/>
        <end position="175"/>
    </location>
</feature>
<proteinExistence type="inferred from homology"/>
<feature type="compositionally biased region" description="Polar residues" evidence="8">
    <location>
        <begin position="93"/>
        <end position="118"/>
    </location>
</feature>